<keyword evidence="1" id="KW-0547">Nucleotide-binding</keyword>
<evidence type="ECO:0000313" key="3">
    <source>
        <dbReference type="EMBL" id="EIG24485.1"/>
    </source>
</evidence>
<gene>
    <name evidence="3" type="ORF">HMPREF1054_0518</name>
</gene>
<dbReference type="AlphaFoldDB" id="I2NF74"/>
<dbReference type="Proteomes" id="UP000003345">
    <property type="component" value="Unassembled WGS sequence"/>
</dbReference>
<dbReference type="Gene3D" id="3.30.1330.20">
    <property type="entry name" value="Tubulin/FtsZ, C-terminal domain"/>
    <property type="match status" value="1"/>
</dbReference>
<organism evidence="3 4">
    <name type="scientific">Haemophilus paraphrohaemolyticus HK411</name>
    <dbReference type="NCBI Taxonomy" id="1095743"/>
    <lineage>
        <taxon>Bacteria</taxon>
        <taxon>Pseudomonadati</taxon>
        <taxon>Pseudomonadota</taxon>
        <taxon>Gammaproteobacteria</taxon>
        <taxon>Pasteurellales</taxon>
        <taxon>Pasteurellaceae</taxon>
        <taxon>Haemophilus</taxon>
    </lineage>
</organism>
<dbReference type="InterPro" id="IPR037103">
    <property type="entry name" value="Tubulin/FtsZ-like_C"/>
</dbReference>
<keyword evidence="2" id="KW-0342">GTP-binding</keyword>
<reference evidence="3 4" key="1">
    <citation type="submission" date="2012-04" db="EMBL/GenBank/DDBJ databases">
        <authorList>
            <person name="Harkins D.M."/>
            <person name="Madupu R."/>
            <person name="Durkin A.S."/>
            <person name="Torralba M."/>
            <person name="Methe B."/>
            <person name="Sutton G.G."/>
            <person name="Nelson K.E."/>
        </authorList>
    </citation>
    <scope>NUCLEOTIDE SEQUENCE [LARGE SCALE GENOMIC DNA]</scope>
    <source>
        <strain evidence="3 4">HK411</strain>
    </source>
</reference>
<dbReference type="PATRIC" id="fig|1095743.3.peg.1525"/>
<evidence type="ECO:0000313" key="4">
    <source>
        <dbReference type="Proteomes" id="UP000003345"/>
    </source>
</evidence>
<dbReference type="EMBL" id="AJMU01000067">
    <property type="protein sequence ID" value="EIG24485.1"/>
    <property type="molecule type" value="Genomic_DNA"/>
</dbReference>
<dbReference type="InterPro" id="IPR008280">
    <property type="entry name" value="Tub_FtsZ_C"/>
</dbReference>
<dbReference type="RefSeq" id="WP_005709510.1">
    <property type="nucleotide sequence ID" value="NZ_AJMU01000067.1"/>
</dbReference>
<proteinExistence type="predicted"/>
<protein>
    <submittedName>
        <fullName evidence="3">FtsZ family, C-terminal domain protein</fullName>
    </submittedName>
</protein>
<name>I2NF74_9PAST</name>
<dbReference type="GO" id="GO:0005525">
    <property type="term" value="F:GTP binding"/>
    <property type="evidence" value="ECO:0007669"/>
    <property type="project" value="UniProtKB-KW"/>
</dbReference>
<comment type="caution">
    <text evidence="3">The sequence shown here is derived from an EMBL/GenBank/DDBJ whole genome shotgun (WGS) entry which is preliminary data.</text>
</comment>
<accession>I2NF74</accession>
<sequence>MFEPIFEEQNDYFCSLIIKGEFGNKVVNNLASPIGNVDFNILKLEEVTDLSDNVITFVIADNLTETEWVKIRSATSSTIFVIGCASPVQEPQADSCFICETSPELCIQTLISMMKMIGGYGHVMTDFTDIRRVLIECGQQKHVIYIESTHPEEAIERVLNQLSNKPIALDQVKGILLNMVIGEDFEFSNIYTIIDTIIARIEEEVSETTLVIFGTTFDVNKQGQELGLNMIVSY</sequence>
<evidence type="ECO:0000256" key="2">
    <source>
        <dbReference type="ARBA" id="ARBA00023134"/>
    </source>
</evidence>
<evidence type="ECO:0000256" key="1">
    <source>
        <dbReference type="ARBA" id="ARBA00022741"/>
    </source>
</evidence>
<dbReference type="SUPFAM" id="SSF55307">
    <property type="entry name" value="Tubulin C-terminal domain-like"/>
    <property type="match status" value="1"/>
</dbReference>